<evidence type="ECO:0000313" key="1">
    <source>
        <dbReference type="EMBL" id="OYQ41978.1"/>
    </source>
</evidence>
<dbReference type="Gene3D" id="3.30.160.100">
    <property type="entry name" value="Ribosome hibernation promotion factor-like"/>
    <property type="match status" value="1"/>
</dbReference>
<protein>
    <recommendedName>
        <fullName evidence="3">Ribosomal subunit interface protein</fullName>
    </recommendedName>
</protein>
<dbReference type="InterPro" id="IPR036567">
    <property type="entry name" value="RHF-like"/>
</dbReference>
<keyword evidence="2" id="KW-1185">Reference proteome</keyword>
<reference evidence="1 2" key="1">
    <citation type="submission" date="2017-07" db="EMBL/GenBank/DDBJ databases">
        <title>Flavobacterium cyanobacteriorum sp. nov., isolated from cyanobacterial aggregates in a eutrophic lake.</title>
        <authorList>
            <person name="Cai H."/>
        </authorList>
    </citation>
    <scope>NUCLEOTIDE SEQUENCE [LARGE SCALE GENOMIC DNA]</scope>
    <source>
        <strain evidence="1 2">TH021</strain>
    </source>
</reference>
<dbReference type="EMBL" id="NOXV01000201">
    <property type="protein sequence ID" value="OYQ41978.1"/>
    <property type="molecule type" value="Genomic_DNA"/>
</dbReference>
<gene>
    <name evidence="1" type="ORF">CHU92_04245</name>
</gene>
<organism evidence="1 2">
    <name type="scientific">Flavobacterium cyanobacteriorum</name>
    <dbReference type="NCBI Taxonomy" id="2022802"/>
    <lineage>
        <taxon>Bacteria</taxon>
        <taxon>Pseudomonadati</taxon>
        <taxon>Bacteroidota</taxon>
        <taxon>Flavobacteriia</taxon>
        <taxon>Flavobacteriales</taxon>
        <taxon>Flavobacteriaceae</taxon>
        <taxon>Flavobacterium</taxon>
    </lineage>
</organism>
<dbReference type="SUPFAM" id="SSF69754">
    <property type="entry name" value="Ribosome binding protein Y (YfiA homologue)"/>
    <property type="match status" value="1"/>
</dbReference>
<name>A0A255ZKF0_9FLAO</name>
<evidence type="ECO:0000313" key="2">
    <source>
        <dbReference type="Proteomes" id="UP000216605"/>
    </source>
</evidence>
<evidence type="ECO:0008006" key="3">
    <source>
        <dbReference type="Google" id="ProtNLM"/>
    </source>
</evidence>
<dbReference type="InterPro" id="IPR003489">
    <property type="entry name" value="RHF/RaiA"/>
</dbReference>
<dbReference type="RefSeq" id="WP_094412935.1">
    <property type="nucleotide sequence ID" value="NZ_NOXV01000201.1"/>
</dbReference>
<accession>A0A255ZKF0</accession>
<dbReference type="Pfam" id="PF02482">
    <property type="entry name" value="Ribosomal_S30AE"/>
    <property type="match status" value="1"/>
</dbReference>
<dbReference type="OrthoDB" id="121633at2"/>
<comment type="caution">
    <text evidence="1">The sequence shown here is derived from an EMBL/GenBank/DDBJ whole genome shotgun (WGS) entry which is preliminary data.</text>
</comment>
<dbReference type="Proteomes" id="UP000216605">
    <property type="component" value="Unassembled WGS sequence"/>
</dbReference>
<dbReference type="AlphaFoldDB" id="A0A255ZKF0"/>
<proteinExistence type="predicted"/>
<sequence length="104" mass="11707">MLIEVNTDNHIEGKERMKVYFESLLSDSLKRFEDRITRLEVQLGDENSGVKKGDNDKRCMLEARIAGLKNVAVVNHADTIEKAIMGAIPKLKHAIEHALGKVNH</sequence>